<dbReference type="OrthoDB" id="565731at2759"/>
<evidence type="ECO:0000256" key="1">
    <source>
        <dbReference type="ARBA" id="ARBA00022763"/>
    </source>
</evidence>
<organism evidence="5 6">
    <name type="scientific">Lasius niger</name>
    <name type="common">Black garden ant</name>
    <dbReference type="NCBI Taxonomy" id="67767"/>
    <lineage>
        <taxon>Eukaryota</taxon>
        <taxon>Metazoa</taxon>
        <taxon>Ecdysozoa</taxon>
        <taxon>Arthropoda</taxon>
        <taxon>Hexapoda</taxon>
        <taxon>Insecta</taxon>
        <taxon>Pterygota</taxon>
        <taxon>Neoptera</taxon>
        <taxon>Endopterygota</taxon>
        <taxon>Hymenoptera</taxon>
        <taxon>Apocrita</taxon>
        <taxon>Aculeata</taxon>
        <taxon>Formicoidea</taxon>
        <taxon>Formicidae</taxon>
        <taxon>Formicinae</taxon>
        <taxon>Lasius</taxon>
        <taxon>Lasius</taxon>
    </lineage>
</organism>
<dbReference type="CDD" id="cd10028">
    <property type="entry name" value="UDG-F2_TDG_MUG"/>
    <property type="match status" value="1"/>
</dbReference>
<reference evidence="5 6" key="1">
    <citation type="submission" date="2015-04" db="EMBL/GenBank/DDBJ databases">
        <title>Lasius niger genome sequencing.</title>
        <authorList>
            <person name="Konorov E.A."/>
            <person name="Nikitin M.A."/>
            <person name="Kirill M.V."/>
            <person name="Chang P."/>
        </authorList>
    </citation>
    <scope>NUCLEOTIDE SEQUENCE [LARGE SCALE GENOMIC DNA]</scope>
    <source>
        <tissue evidence="5">Whole</tissue>
    </source>
</reference>
<evidence type="ECO:0000313" key="6">
    <source>
        <dbReference type="Proteomes" id="UP000036403"/>
    </source>
</evidence>
<dbReference type="Pfam" id="PF03167">
    <property type="entry name" value="UDG"/>
    <property type="match status" value="1"/>
</dbReference>
<dbReference type="GO" id="GO:0004844">
    <property type="term" value="F:uracil DNA N-glycosylase activity"/>
    <property type="evidence" value="ECO:0007669"/>
    <property type="project" value="TreeGrafter"/>
</dbReference>
<name>A0A0J7K477_LASNI</name>
<dbReference type="InterPro" id="IPR015637">
    <property type="entry name" value="MUG/TDG"/>
</dbReference>
<evidence type="ECO:0000256" key="3">
    <source>
        <dbReference type="ARBA" id="ARBA00023204"/>
    </source>
</evidence>
<dbReference type="PANTHER" id="PTHR12159:SF9">
    <property type="entry name" value="G_T MISMATCH-SPECIFIC THYMINE DNA GLYCOSYLASE"/>
    <property type="match status" value="1"/>
</dbReference>
<dbReference type="PANTHER" id="PTHR12159">
    <property type="entry name" value="G/T AND G/U MISMATCH-SPECIFIC DNA GLYCOSYLASE"/>
    <property type="match status" value="1"/>
</dbReference>
<comment type="caution">
    <text evidence="5">The sequence shown here is derived from an EMBL/GenBank/DDBJ whole genome shotgun (WGS) entry which is preliminary data.</text>
</comment>
<dbReference type="Proteomes" id="UP000036403">
    <property type="component" value="Unassembled WGS sequence"/>
</dbReference>
<accession>A0A0J7K477</accession>
<dbReference type="InterPro" id="IPR005122">
    <property type="entry name" value="Uracil-DNA_glycosylase-like"/>
</dbReference>
<dbReference type="GO" id="GO:0008263">
    <property type="term" value="F:pyrimidine-specific mismatch base pair DNA N-glycosylase activity"/>
    <property type="evidence" value="ECO:0007669"/>
    <property type="project" value="TreeGrafter"/>
</dbReference>
<evidence type="ECO:0000256" key="2">
    <source>
        <dbReference type="ARBA" id="ARBA00022801"/>
    </source>
</evidence>
<dbReference type="Gene3D" id="3.40.470.10">
    <property type="entry name" value="Uracil-DNA glycosylase-like domain"/>
    <property type="match status" value="1"/>
</dbReference>
<keyword evidence="6" id="KW-1185">Reference proteome</keyword>
<dbReference type="InterPro" id="IPR036895">
    <property type="entry name" value="Uracil-DNA_glycosylase-like_sf"/>
</dbReference>
<evidence type="ECO:0000313" key="5">
    <source>
        <dbReference type="EMBL" id="KMQ85089.1"/>
    </source>
</evidence>
<dbReference type="STRING" id="67767.A0A0J7K477"/>
<dbReference type="EMBL" id="LBMM01014658">
    <property type="protein sequence ID" value="KMQ85089.1"/>
    <property type="molecule type" value="Genomic_DNA"/>
</dbReference>
<keyword evidence="1" id="KW-0227">DNA damage</keyword>
<sequence>MRQPATTQPPILPDVLAPSLKLVFCGTAPSRRSASEQAYYAHPGNRFWPALYQSRLTPQQLAAHEFRLLLQWGMGLTDLAKHHYGNDNEL</sequence>
<feature type="non-terminal residue" evidence="5">
    <location>
        <position position="90"/>
    </location>
</feature>
<evidence type="ECO:0000259" key="4">
    <source>
        <dbReference type="Pfam" id="PF03167"/>
    </source>
</evidence>
<protein>
    <submittedName>
        <fullName evidence="5">G:t u mismatch-specific dna glycosylase</fullName>
    </submittedName>
</protein>
<proteinExistence type="predicted"/>
<dbReference type="AlphaFoldDB" id="A0A0J7K477"/>
<dbReference type="PaxDb" id="67767-A0A0J7K477"/>
<dbReference type="SUPFAM" id="SSF52141">
    <property type="entry name" value="Uracil-DNA glycosylase-like"/>
    <property type="match status" value="1"/>
</dbReference>
<keyword evidence="3" id="KW-0234">DNA repair</keyword>
<dbReference type="GO" id="GO:0006285">
    <property type="term" value="P:base-excision repair, AP site formation"/>
    <property type="evidence" value="ECO:0007669"/>
    <property type="project" value="InterPro"/>
</dbReference>
<keyword evidence="2" id="KW-0378">Hydrolase</keyword>
<feature type="domain" description="Uracil-DNA glycosylase-like" evidence="4">
    <location>
        <begin position="13"/>
        <end position="83"/>
    </location>
</feature>
<gene>
    <name evidence="5" type="ORF">RF55_16569</name>
</gene>